<name>D8RXD1_SELML</name>
<dbReference type="Proteomes" id="UP000001514">
    <property type="component" value="Unassembled WGS sequence"/>
</dbReference>
<accession>D8RXD1</accession>
<proteinExistence type="predicted"/>
<dbReference type="EMBL" id="GL377593">
    <property type="protein sequence ID" value="EFJ23235.1"/>
    <property type="molecule type" value="Genomic_DNA"/>
</dbReference>
<feature type="compositionally biased region" description="Low complexity" evidence="1">
    <location>
        <begin position="139"/>
        <end position="155"/>
    </location>
</feature>
<evidence type="ECO:0000313" key="3">
    <source>
        <dbReference type="Proteomes" id="UP000001514"/>
    </source>
</evidence>
<organism evidence="3">
    <name type="scientific">Selaginella moellendorffii</name>
    <name type="common">Spikemoss</name>
    <dbReference type="NCBI Taxonomy" id="88036"/>
    <lineage>
        <taxon>Eukaryota</taxon>
        <taxon>Viridiplantae</taxon>
        <taxon>Streptophyta</taxon>
        <taxon>Embryophyta</taxon>
        <taxon>Tracheophyta</taxon>
        <taxon>Lycopodiopsida</taxon>
        <taxon>Selaginellales</taxon>
        <taxon>Selaginellaceae</taxon>
        <taxon>Selaginella</taxon>
    </lineage>
</organism>
<dbReference type="HOGENOM" id="CLU_753149_0_0_1"/>
<feature type="region of interest" description="Disordered" evidence="1">
    <location>
        <begin position="136"/>
        <end position="175"/>
    </location>
</feature>
<feature type="compositionally biased region" description="Polar residues" evidence="1">
    <location>
        <begin position="328"/>
        <end position="362"/>
    </location>
</feature>
<sequence>MSNGKKSILQPSTSGSMSQPPFSVQAFHANNWSRLPSYDTHAQNLRSRRTSGDNRSLSLQPSISVYSRRSSASSGNQFYTKSDGWAGSWLNSSRSSSFSTTSSTKSGSSGISQISVQAVASTGPVLERSGHILPRCGFSSRPPSSVSVQAVSSVPERSGHDLVPRCGFSSRPPSSVQAFKDGHNNWWSLTSDGSSASSLQSAQKSSAPDSASRIKSAASVQNSGRAFRRDLDQLTHTSSTKSQFSSRPPSSVQAFKDGRNNWWSLTSDGSSASSLRSVQKSSAPDSASRIKSAASVQNSGRSFRRDLDQPTYTSSTQSQFSSRPPSSVQAFESGRNNWPSSSASSIRPVQNSHGSALQSNKTMLPRIN</sequence>
<feature type="compositionally biased region" description="Polar residues" evidence="1">
    <location>
        <begin position="234"/>
        <end position="253"/>
    </location>
</feature>
<feature type="compositionally biased region" description="Low complexity" evidence="1">
    <location>
        <begin position="309"/>
        <end position="327"/>
    </location>
</feature>
<feature type="compositionally biased region" description="Low complexity" evidence="1">
    <location>
        <begin position="264"/>
        <end position="277"/>
    </location>
</feature>
<gene>
    <name evidence="2" type="ORF">SELMODRAFT_442947</name>
</gene>
<feature type="region of interest" description="Disordered" evidence="1">
    <location>
        <begin position="1"/>
        <end position="22"/>
    </location>
</feature>
<protein>
    <submittedName>
        <fullName evidence="2">Uncharacterized protein</fullName>
    </submittedName>
</protein>
<dbReference type="KEGG" id="smo:SELMODRAFT_442947"/>
<evidence type="ECO:0000313" key="2">
    <source>
        <dbReference type="EMBL" id="EFJ23235.1"/>
    </source>
</evidence>
<dbReference type="Gramene" id="EFJ23235">
    <property type="protein sequence ID" value="EFJ23235"/>
    <property type="gene ID" value="SELMODRAFT_442947"/>
</dbReference>
<evidence type="ECO:0000256" key="1">
    <source>
        <dbReference type="SAM" id="MobiDB-lite"/>
    </source>
</evidence>
<reference evidence="2 3" key="1">
    <citation type="journal article" date="2011" name="Science">
        <title>The Selaginella genome identifies genetic changes associated with the evolution of vascular plants.</title>
        <authorList>
            <person name="Banks J.A."/>
            <person name="Nishiyama T."/>
            <person name="Hasebe M."/>
            <person name="Bowman J.L."/>
            <person name="Gribskov M."/>
            <person name="dePamphilis C."/>
            <person name="Albert V.A."/>
            <person name="Aono N."/>
            <person name="Aoyama T."/>
            <person name="Ambrose B.A."/>
            <person name="Ashton N.W."/>
            <person name="Axtell M.J."/>
            <person name="Barker E."/>
            <person name="Barker M.S."/>
            <person name="Bennetzen J.L."/>
            <person name="Bonawitz N.D."/>
            <person name="Chapple C."/>
            <person name="Cheng C."/>
            <person name="Correa L.G."/>
            <person name="Dacre M."/>
            <person name="DeBarry J."/>
            <person name="Dreyer I."/>
            <person name="Elias M."/>
            <person name="Engstrom E.M."/>
            <person name="Estelle M."/>
            <person name="Feng L."/>
            <person name="Finet C."/>
            <person name="Floyd S.K."/>
            <person name="Frommer W.B."/>
            <person name="Fujita T."/>
            <person name="Gramzow L."/>
            <person name="Gutensohn M."/>
            <person name="Harholt J."/>
            <person name="Hattori M."/>
            <person name="Heyl A."/>
            <person name="Hirai T."/>
            <person name="Hiwatashi Y."/>
            <person name="Ishikawa M."/>
            <person name="Iwata M."/>
            <person name="Karol K.G."/>
            <person name="Koehler B."/>
            <person name="Kolukisaoglu U."/>
            <person name="Kubo M."/>
            <person name="Kurata T."/>
            <person name="Lalonde S."/>
            <person name="Li K."/>
            <person name="Li Y."/>
            <person name="Litt A."/>
            <person name="Lyons E."/>
            <person name="Manning G."/>
            <person name="Maruyama T."/>
            <person name="Michael T.P."/>
            <person name="Mikami K."/>
            <person name="Miyazaki S."/>
            <person name="Morinaga S."/>
            <person name="Murata T."/>
            <person name="Mueller-Roeber B."/>
            <person name="Nelson D.R."/>
            <person name="Obara M."/>
            <person name="Oguri Y."/>
            <person name="Olmstead R.G."/>
            <person name="Onodera N."/>
            <person name="Petersen B.L."/>
            <person name="Pils B."/>
            <person name="Prigge M."/>
            <person name="Rensing S.A."/>
            <person name="Riano-Pachon D.M."/>
            <person name="Roberts A.W."/>
            <person name="Sato Y."/>
            <person name="Scheller H.V."/>
            <person name="Schulz B."/>
            <person name="Schulz C."/>
            <person name="Shakirov E.V."/>
            <person name="Shibagaki N."/>
            <person name="Shinohara N."/>
            <person name="Shippen D.E."/>
            <person name="Soerensen I."/>
            <person name="Sotooka R."/>
            <person name="Sugimoto N."/>
            <person name="Sugita M."/>
            <person name="Sumikawa N."/>
            <person name="Tanurdzic M."/>
            <person name="Theissen G."/>
            <person name="Ulvskov P."/>
            <person name="Wakazuki S."/>
            <person name="Weng J.K."/>
            <person name="Willats W.W."/>
            <person name="Wipf D."/>
            <person name="Wolf P.G."/>
            <person name="Yang L."/>
            <person name="Zimmer A.D."/>
            <person name="Zhu Q."/>
            <person name="Mitros T."/>
            <person name="Hellsten U."/>
            <person name="Loque D."/>
            <person name="Otillar R."/>
            <person name="Salamov A."/>
            <person name="Schmutz J."/>
            <person name="Shapiro H."/>
            <person name="Lindquist E."/>
            <person name="Lucas S."/>
            <person name="Rokhsar D."/>
            <person name="Grigoriev I.V."/>
        </authorList>
    </citation>
    <scope>NUCLEOTIDE SEQUENCE [LARGE SCALE GENOMIC DNA]</scope>
</reference>
<feature type="compositionally biased region" description="Low complexity" evidence="1">
    <location>
        <begin position="197"/>
        <end position="207"/>
    </location>
</feature>
<dbReference type="AlphaFoldDB" id="D8RXD1"/>
<dbReference type="InParanoid" id="D8RXD1"/>
<feature type="region of interest" description="Disordered" evidence="1">
    <location>
        <begin position="197"/>
        <end position="368"/>
    </location>
</feature>
<keyword evidence="3" id="KW-1185">Reference proteome</keyword>